<protein>
    <recommendedName>
        <fullName evidence="3">KTSC domain-containing protein</fullName>
    </recommendedName>
</protein>
<reference evidence="1 2" key="1">
    <citation type="submission" date="2019-12" db="EMBL/GenBank/DDBJ databases">
        <authorList>
            <person name="Huq M.A."/>
        </authorList>
    </citation>
    <scope>NUCLEOTIDE SEQUENCE [LARGE SCALE GENOMIC DNA]</scope>
    <source>
        <strain evidence="1 2">MAH-34</strain>
    </source>
</reference>
<gene>
    <name evidence="1" type="ORF">GON05_16705</name>
</gene>
<comment type="caution">
    <text evidence="1">The sequence shown here is derived from an EMBL/GenBank/DDBJ whole genome shotgun (WGS) entry which is preliminary data.</text>
</comment>
<evidence type="ECO:0008006" key="3">
    <source>
        <dbReference type="Google" id="ProtNLM"/>
    </source>
</evidence>
<organism evidence="1 2">
    <name type="scientific">Paenibacillus anseongense</name>
    <dbReference type="NCBI Taxonomy" id="2682845"/>
    <lineage>
        <taxon>Bacteria</taxon>
        <taxon>Bacillati</taxon>
        <taxon>Bacillota</taxon>
        <taxon>Bacilli</taxon>
        <taxon>Bacillales</taxon>
        <taxon>Paenibacillaceae</taxon>
        <taxon>Paenibacillus</taxon>
    </lineage>
</organism>
<accession>A0ABW9UAK7</accession>
<dbReference type="Proteomes" id="UP000467637">
    <property type="component" value="Unassembled WGS sequence"/>
</dbReference>
<sequence>MRQTGISAIGSMGGGKMITMSEIAFPPMGYVMTFNSEPPDSRLVEITHFTRYGYNDFETVFLNFSQLPVHLFMPGDYRTKEEIYKALEENTKSEG</sequence>
<keyword evidence="2" id="KW-1185">Reference proteome</keyword>
<proteinExistence type="predicted"/>
<evidence type="ECO:0000313" key="1">
    <source>
        <dbReference type="EMBL" id="MVQ36254.1"/>
    </source>
</evidence>
<dbReference type="EMBL" id="WSEM01000016">
    <property type="protein sequence ID" value="MVQ36254.1"/>
    <property type="molecule type" value="Genomic_DNA"/>
</dbReference>
<evidence type="ECO:0000313" key="2">
    <source>
        <dbReference type="Proteomes" id="UP000467637"/>
    </source>
</evidence>
<name>A0ABW9UAK7_9BACL</name>